<keyword evidence="1" id="KW-1133">Transmembrane helix</keyword>
<feature type="domain" description="Signal transduction histidine kinase internal region" evidence="2">
    <location>
        <begin position="153"/>
        <end position="230"/>
    </location>
</feature>
<keyword evidence="3" id="KW-0808">Transferase</keyword>
<keyword evidence="1" id="KW-0472">Membrane</keyword>
<feature type="transmembrane region" description="Helical" evidence="1">
    <location>
        <begin position="74"/>
        <end position="91"/>
    </location>
</feature>
<dbReference type="PANTHER" id="PTHR34220">
    <property type="entry name" value="SENSOR HISTIDINE KINASE YPDA"/>
    <property type="match status" value="1"/>
</dbReference>
<feature type="transmembrane region" description="Helical" evidence="1">
    <location>
        <begin position="111"/>
        <end position="133"/>
    </location>
</feature>
<keyword evidence="1" id="KW-0812">Transmembrane</keyword>
<dbReference type="InterPro" id="IPR036890">
    <property type="entry name" value="HATPase_C_sf"/>
</dbReference>
<feature type="transmembrane region" description="Helical" evidence="1">
    <location>
        <begin position="15"/>
        <end position="32"/>
    </location>
</feature>
<dbReference type="RefSeq" id="WP_166147234.1">
    <property type="nucleotide sequence ID" value="NZ_JAANYN010000004.1"/>
</dbReference>
<proteinExistence type="predicted"/>
<evidence type="ECO:0000259" key="2">
    <source>
        <dbReference type="Pfam" id="PF06580"/>
    </source>
</evidence>
<comment type="caution">
    <text evidence="3">The sequence shown here is derived from an EMBL/GenBank/DDBJ whole genome shotgun (WGS) entry which is preliminary data.</text>
</comment>
<sequence>MRSTFLQHHPAKGEFLFQCILHALVFSFYTIDRHHPDVLYTFEFYHFLFFLNYTWANLLISYVFLPRYFYPKKYLQFTFATVLLVALVILIEESVLERWFFPDSRGTNFPGVIFSLGQVLPILAILSGFKFAWDALLKQRQLDELKAMVRESELAFLKSQINPHFLFNNLNNLYAYSVEGSPKTPEIILELSAVLRYMLYECREASVPLSKEIEHLRNFSQLYELQIEDRGEVSFQTGNIPPGFHIAPLILTVFIENAFKHSQSGQSEKIVIKIHLEVDNNGLLKFSCHNNYILGPERKSTPKGIGLENVRKRLNLLYPDSHKLTIKQLDTEYRATLTLQLRKP</sequence>
<keyword evidence="3" id="KW-0418">Kinase</keyword>
<organism evidence="3 4">
    <name type="scientific">Cyclobacterium plantarum</name>
    <dbReference type="NCBI Taxonomy" id="2716263"/>
    <lineage>
        <taxon>Bacteria</taxon>
        <taxon>Pseudomonadati</taxon>
        <taxon>Bacteroidota</taxon>
        <taxon>Cytophagia</taxon>
        <taxon>Cytophagales</taxon>
        <taxon>Cyclobacteriaceae</taxon>
        <taxon>Cyclobacterium</taxon>
    </lineage>
</organism>
<dbReference type="EMBL" id="JAANYN010000004">
    <property type="protein sequence ID" value="NHE57598.1"/>
    <property type="molecule type" value="Genomic_DNA"/>
</dbReference>
<accession>A0ABX0H745</accession>
<evidence type="ECO:0000313" key="3">
    <source>
        <dbReference type="EMBL" id="NHE57598.1"/>
    </source>
</evidence>
<dbReference type="InterPro" id="IPR010559">
    <property type="entry name" value="Sig_transdc_His_kin_internal"/>
</dbReference>
<name>A0ABX0H745_9BACT</name>
<reference evidence="3 4" key="1">
    <citation type="submission" date="2020-03" db="EMBL/GenBank/DDBJ databases">
        <title>Cyclobacterium plantarum sp. nov., a marine bacterium isolated from a coastal-marine wetland.</title>
        <authorList>
            <person name="Sanchez-Porro C."/>
            <person name="Ventosa A."/>
            <person name="Amoozegar M."/>
        </authorList>
    </citation>
    <scope>NUCLEOTIDE SEQUENCE [LARGE SCALE GENOMIC DNA]</scope>
    <source>
        <strain evidence="3 4">GBPx2</strain>
    </source>
</reference>
<gene>
    <name evidence="3" type="ORF">G9Q97_12330</name>
</gene>
<dbReference type="PANTHER" id="PTHR34220:SF7">
    <property type="entry name" value="SENSOR HISTIDINE KINASE YPDA"/>
    <property type="match status" value="1"/>
</dbReference>
<dbReference type="Gene3D" id="3.30.565.10">
    <property type="entry name" value="Histidine kinase-like ATPase, C-terminal domain"/>
    <property type="match status" value="1"/>
</dbReference>
<dbReference type="InterPro" id="IPR050640">
    <property type="entry name" value="Bact_2-comp_sensor_kinase"/>
</dbReference>
<evidence type="ECO:0000313" key="4">
    <source>
        <dbReference type="Proteomes" id="UP000649799"/>
    </source>
</evidence>
<dbReference type="Proteomes" id="UP000649799">
    <property type="component" value="Unassembled WGS sequence"/>
</dbReference>
<dbReference type="Pfam" id="PF06580">
    <property type="entry name" value="His_kinase"/>
    <property type="match status" value="1"/>
</dbReference>
<dbReference type="GO" id="GO:0016301">
    <property type="term" value="F:kinase activity"/>
    <property type="evidence" value="ECO:0007669"/>
    <property type="project" value="UniProtKB-KW"/>
</dbReference>
<keyword evidence="4" id="KW-1185">Reference proteome</keyword>
<feature type="transmembrane region" description="Helical" evidence="1">
    <location>
        <begin position="44"/>
        <end position="65"/>
    </location>
</feature>
<evidence type="ECO:0000256" key="1">
    <source>
        <dbReference type="SAM" id="Phobius"/>
    </source>
</evidence>
<protein>
    <submittedName>
        <fullName evidence="3">Histidine kinase</fullName>
    </submittedName>
</protein>